<dbReference type="PANTHER" id="PTHR32552:SF81">
    <property type="entry name" value="TONB-DEPENDENT OUTER MEMBRANE RECEPTOR"/>
    <property type="match status" value="1"/>
</dbReference>
<keyword evidence="6" id="KW-0408">Iron</keyword>
<evidence type="ECO:0000256" key="6">
    <source>
        <dbReference type="ARBA" id="ARBA00023004"/>
    </source>
</evidence>
<evidence type="ECO:0000313" key="12">
    <source>
        <dbReference type="EMBL" id="EMO57817.1"/>
    </source>
</evidence>
<dbReference type="InterPro" id="IPR000531">
    <property type="entry name" value="Beta-barrel_TonB"/>
</dbReference>
<evidence type="ECO:0000256" key="7">
    <source>
        <dbReference type="ARBA" id="ARBA00023065"/>
    </source>
</evidence>
<keyword evidence="5" id="KW-0812">Transmembrane</keyword>
<comment type="caution">
    <text evidence="12">The sequence shown here is derived from an EMBL/GenBank/DDBJ whole genome shotgun (WGS) entry which is preliminary data.</text>
</comment>
<keyword evidence="12" id="KW-0675">Receptor</keyword>
<dbReference type="GO" id="GO:0006826">
    <property type="term" value="P:iron ion transport"/>
    <property type="evidence" value="ECO:0007669"/>
    <property type="project" value="UniProtKB-KW"/>
</dbReference>
<dbReference type="Gene3D" id="2.40.170.20">
    <property type="entry name" value="TonB-dependent receptor, beta-barrel domain"/>
    <property type="match status" value="1"/>
</dbReference>
<evidence type="ECO:0000259" key="11">
    <source>
        <dbReference type="Pfam" id="PF00593"/>
    </source>
</evidence>
<keyword evidence="3" id="KW-1134">Transmembrane beta strand</keyword>
<organism evidence="12 13">
    <name type="scientific">Leptospira santarosai str. CBC1416</name>
    <dbReference type="NCBI Taxonomy" id="1193059"/>
    <lineage>
        <taxon>Bacteria</taxon>
        <taxon>Pseudomonadati</taxon>
        <taxon>Spirochaetota</taxon>
        <taxon>Spirochaetia</taxon>
        <taxon>Leptospirales</taxon>
        <taxon>Leptospiraceae</taxon>
        <taxon>Leptospira</taxon>
    </lineage>
</organism>
<sequence>MEIDPLVVDGDFTISAFSKSEYVEHSTTRTHETSLESKNPRDPFQFKIGTLLYHKISDKEFTQEHLTQAYTYNVLKGLNAPARETHHSKIEDKSFSLFTHNSYTFFEKFTITLGARIESQRIGIGHSRDARGVILDNPYGDIRLLSPHYVRNNSYRYNVSRFIFDYKPIESLMIFVGISRGYKNAGYSTAVNQASLAAFKPEINDTIELGIKSKHFKDSLGINLTYFYTEATDFHVIRAISIAEAVNLNAEKVTIRGAEIESYMKPWKYLRLGFSAGYTEGIFNKFYDRVLDTNFDGKHVHFIPQYDFVSYMQYRSPSGLFFRCEFQAVGKMYFAADNTIYSSPYSVANLKIGYEEERLSAYLYCNNLNNEYYFTSYIDGTFQAVPGAPRTYGFIVNYKI</sequence>
<evidence type="ECO:0000256" key="2">
    <source>
        <dbReference type="ARBA" id="ARBA00022448"/>
    </source>
</evidence>
<accession>M6VJY8</accession>
<keyword evidence="7" id="KW-0406">Ion transport</keyword>
<keyword evidence="8" id="KW-0798">TonB box</keyword>
<evidence type="ECO:0000256" key="10">
    <source>
        <dbReference type="ARBA" id="ARBA00023237"/>
    </source>
</evidence>
<keyword evidence="10" id="KW-0998">Cell outer membrane</keyword>
<evidence type="ECO:0000256" key="3">
    <source>
        <dbReference type="ARBA" id="ARBA00022452"/>
    </source>
</evidence>
<keyword evidence="2" id="KW-0813">Transport</keyword>
<dbReference type="EMBL" id="AKWE02000105">
    <property type="protein sequence ID" value="EMO57817.1"/>
    <property type="molecule type" value="Genomic_DNA"/>
</dbReference>
<gene>
    <name evidence="12" type="ORF">LEP1GSC161_3913</name>
</gene>
<dbReference type="InterPro" id="IPR036942">
    <property type="entry name" value="Beta-barrel_TonB_sf"/>
</dbReference>
<dbReference type="Pfam" id="PF00593">
    <property type="entry name" value="TonB_dep_Rec_b-barrel"/>
    <property type="match status" value="1"/>
</dbReference>
<dbReference type="GO" id="GO:0009279">
    <property type="term" value="C:cell outer membrane"/>
    <property type="evidence" value="ECO:0007669"/>
    <property type="project" value="UniProtKB-SubCell"/>
</dbReference>
<evidence type="ECO:0000256" key="8">
    <source>
        <dbReference type="ARBA" id="ARBA00023077"/>
    </source>
</evidence>
<dbReference type="PANTHER" id="PTHR32552">
    <property type="entry name" value="FERRICHROME IRON RECEPTOR-RELATED"/>
    <property type="match status" value="1"/>
</dbReference>
<evidence type="ECO:0000256" key="1">
    <source>
        <dbReference type="ARBA" id="ARBA00004571"/>
    </source>
</evidence>
<name>M6VJY8_9LEPT</name>
<evidence type="ECO:0000256" key="9">
    <source>
        <dbReference type="ARBA" id="ARBA00023136"/>
    </source>
</evidence>
<evidence type="ECO:0000313" key="13">
    <source>
        <dbReference type="Proteomes" id="UP000012149"/>
    </source>
</evidence>
<evidence type="ECO:0000256" key="5">
    <source>
        <dbReference type="ARBA" id="ARBA00022692"/>
    </source>
</evidence>
<dbReference type="AlphaFoldDB" id="M6VJY8"/>
<keyword evidence="9" id="KW-0472">Membrane</keyword>
<reference evidence="12 13" key="1">
    <citation type="submission" date="2013-01" db="EMBL/GenBank/DDBJ databases">
        <authorList>
            <person name="Harkins D.M."/>
            <person name="Durkin A.S."/>
            <person name="Brinkac L.M."/>
            <person name="Haft D.H."/>
            <person name="Selengut J.D."/>
            <person name="Sanka R."/>
            <person name="DePew J."/>
            <person name="Purushe J."/>
            <person name="Matthias M.A."/>
            <person name="Vinetz J.M."/>
            <person name="Sutton G.G."/>
            <person name="Nierman W.C."/>
            <person name="Fouts D.E."/>
        </authorList>
    </citation>
    <scope>NUCLEOTIDE SEQUENCE [LARGE SCALE GENOMIC DNA]</scope>
    <source>
        <strain evidence="12 13">CBC1416</strain>
    </source>
</reference>
<dbReference type="SUPFAM" id="SSF56935">
    <property type="entry name" value="Porins"/>
    <property type="match status" value="1"/>
</dbReference>
<proteinExistence type="predicted"/>
<feature type="domain" description="TonB-dependent receptor-like beta-barrel" evidence="11">
    <location>
        <begin position="48"/>
        <end position="368"/>
    </location>
</feature>
<protein>
    <submittedName>
        <fullName evidence="12">TonB-dependent receptor</fullName>
    </submittedName>
</protein>
<dbReference type="Proteomes" id="UP000012149">
    <property type="component" value="Unassembled WGS sequence"/>
</dbReference>
<comment type="subcellular location">
    <subcellularLocation>
        <location evidence="1">Cell outer membrane</location>
        <topology evidence="1">Multi-pass membrane protein</topology>
    </subcellularLocation>
</comment>
<evidence type="ECO:0000256" key="4">
    <source>
        <dbReference type="ARBA" id="ARBA00022496"/>
    </source>
</evidence>
<dbReference type="InterPro" id="IPR039426">
    <property type="entry name" value="TonB-dep_rcpt-like"/>
</dbReference>
<keyword evidence="4" id="KW-0410">Iron transport</keyword>